<dbReference type="PANTHER" id="PTHR30290">
    <property type="entry name" value="PERIPLASMIC BINDING COMPONENT OF ABC TRANSPORTER"/>
    <property type="match status" value="1"/>
</dbReference>
<dbReference type="PANTHER" id="PTHR30290:SF64">
    <property type="entry name" value="ABC TRANSPORTER PERIPLASMIC BINDING PROTEIN"/>
    <property type="match status" value="1"/>
</dbReference>
<evidence type="ECO:0000313" key="5">
    <source>
        <dbReference type="Proteomes" id="UP000325606"/>
    </source>
</evidence>
<dbReference type="KEGG" id="nik:F5I99_09855"/>
<keyword evidence="5" id="KW-1185">Reference proteome</keyword>
<dbReference type="CDD" id="cd08497">
    <property type="entry name" value="MbnE-like"/>
    <property type="match status" value="1"/>
</dbReference>
<evidence type="ECO:0000313" key="4">
    <source>
        <dbReference type="EMBL" id="QEW06782.1"/>
    </source>
</evidence>
<dbReference type="InterPro" id="IPR000914">
    <property type="entry name" value="SBP_5_dom"/>
</dbReference>
<gene>
    <name evidence="4" type="ORF">F5I99_09855</name>
</gene>
<dbReference type="GO" id="GO:0042884">
    <property type="term" value="P:microcin transport"/>
    <property type="evidence" value="ECO:0007669"/>
    <property type="project" value="TreeGrafter"/>
</dbReference>
<dbReference type="EMBL" id="CP044222">
    <property type="protein sequence ID" value="QEW06782.1"/>
    <property type="molecule type" value="Genomic_DNA"/>
</dbReference>
<keyword evidence="1 2" id="KW-0732">Signal</keyword>
<dbReference type="SUPFAM" id="SSF53850">
    <property type="entry name" value="Periplasmic binding protein-like II"/>
    <property type="match status" value="1"/>
</dbReference>
<reference evidence="4 5" key="1">
    <citation type="submission" date="2019-09" db="EMBL/GenBank/DDBJ databases">
        <title>Nitrincola iocasae sp. nov., a bacterium isolated from the sediment collected at a cold seep field in South China Sea.</title>
        <authorList>
            <person name="Zhang H."/>
            <person name="Wang H."/>
            <person name="Li C."/>
        </authorList>
    </citation>
    <scope>NUCLEOTIDE SEQUENCE [LARGE SCALE GENOMIC DNA]</scope>
    <source>
        <strain evidence="4 5">KXZD1103</strain>
    </source>
</reference>
<dbReference type="AlphaFoldDB" id="A0A5J6LEN4"/>
<dbReference type="FunFam" id="3.10.105.10:FF:000005">
    <property type="entry name" value="ABC transporter substrate-binding protein"/>
    <property type="match status" value="1"/>
</dbReference>
<dbReference type="Gene3D" id="3.10.105.10">
    <property type="entry name" value="Dipeptide-binding Protein, Domain 3"/>
    <property type="match status" value="1"/>
</dbReference>
<evidence type="ECO:0000259" key="3">
    <source>
        <dbReference type="Pfam" id="PF00496"/>
    </source>
</evidence>
<dbReference type="RefSeq" id="WP_151055559.1">
    <property type="nucleotide sequence ID" value="NZ_CP044222.1"/>
</dbReference>
<feature type="domain" description="Solute-binding protein family 5" evidence="3">
    <location>
        <begin position="105"/>
        <end position="512"/>
    </location>
</feature>
<dbReference type="GO" id="GO:1904680">
    <property type="term" value="F:peptide transmembrane transporter activity"/>
    <property type="evidence" value="ECO:0007669"/>
    <property type="project" value="TreeGrafter"/>
</dbReference>
<sequence length="599" mass="68895">MIKPLQHTTRITAIILLFSLGSWSFADTSTTHGIAMHGDLKYPADFTHFDYVNPDAPKGGRVVQSAVGSSFDSFNPFIVKGTPAEGIGLLYDSLTTKSDDEPFSVYGQLAKSITLPDDRSWIEFELRKEAVFSDGVPVTAEDVVNTFQLLREKGSPFYRTYYADITLIEALDSHRVRFEFAETENRELALIVGEVPVLPKHFWDQRDFEESGLEIPIGSGPYLLASYDPGRTITYKRNPDYWGQDLPVQRGRYNFDEWVFDYYRDGTVALEAFKAGQYDFRTEYSAKNWATGYNGSALNEGRMIKETIEHENPTGMQAFVMNTRRSLFADSQVRYALAHAFDFEWTNRAIFYDAYKRSHSYFSNSDMAADELPSEQELTILEPVREQLPEAVFTQVYRAPQTDGGGNIRIQTRKGLHLLAEAGWTLDQGVLRNEQGQPFRFEILIFQNNLERLISPFIRNLERMGIQANIRVVDISQYINRLRDYDFDMIVGSFAQSNSPGNEQREYWHSSSADRPGSRNLIGIRNPAIDYLVDQLIQAPDREQLVYRARALDRALQWNHYVIPHYHTNAYRIAYWNKFGIPDIRPNHAIGFDTWWIKP</sequence>
<feature type="chain" id="PRO_5023844164" evidence="2">
    <location>
        <begin position="27"/>
        <end position="599"/>
    </location>
</feature>
<dbReference type="GO" id="GO:0015833">
    <property type="term" value="P:peptide transport"/>
    <property type="evidence" value="ECO:0007669"/>
    <property type="project" value="TreeGrafter"/>
</dbReference>
<evidence type="ECO:0000256" key="1">
    <source>
        <dbReference type="ARBA" id="ARBA00022729"/>
    </source>
</evidence>
<dbReference type="PIRSF" id="PIRSF002741">
    <property type="entry name" value="MppA"/>
    <property type="match status" value="1"/>
</dbReference>
<dbReference type="Gene3D" id="3.40.190.10">
    <property type="entry name" value="Periplasmic binding protein-like II"/>
    <property type="match status" value="1"/>
</dbReference>
<dbReference type="Pfam" id="PF00496">
    <property type="entry name" value="SBP_bac_5"/>
    <property type="match status" value="1"/>
</dbReference>
<dbReference type="GO" id="GO:0043190">
    <property type="term" value="C:ATP-binding cassette (ABC) transporter complex"/>
    <property type="evidence" value="ECO:0007669"/>
    <property type="project" value="InterPro"/>
</dbReference>
<dbReference type="InterPro" id="IPR030678">
    <property type="entry name" value="Peptide/Ni-bd"/>
</dbReference>
<organism evidence="4 5">
    <name type="scientific">Nitrincola iocasae</name>
    <dbReference type="NCBI Taxonomy" id="2614693"/>
    <lineage>
        <taxon>Bacteria</taxon>
        <taxon>Pseudomonadati</taxon>
        <taxon>Pseudomonadota</taxon>
        <taxon>Gammaproteobacteria</taxon>
        <taxon>Oceanospirillales</taxon>
        <taxon>Oceanospirillaceae</taxon>
        <taxon>Nitrincola</taxon>
    </lineage>
</organism>
<proteinExistence type="predicted"/>
<protein>
    <submittedName>
        <fullName evidence="4">ABC transporter substrate-binding protein</fullName>
    </submittedName>
</protein>
<accession>A0A5J6LEN4</accession>
<dbReference type="InterPro" id="IPR039424">
    <property type="entry name" value="SBP_5"/>
</dbReference>
<feature type="signal peptide" evidence="2">
    <location>
        <begin position="1"/>
        <end position="26"/>
    </location>
</feature>
<dbReference type="GO" id="GO:0030288">
    <property type="term" value="C:outer membrane-bounded periplasmic space"/>
    <property type="evidence" value="ECO:0007669"/>
    <property type="project" value="TreeGrafter"/>
</dbReference>
<dbReference type="Proteomes" id="UP000325606">
    <property type="component" value="Chromosome"/>
</dbReference>
<evidence type="ECO:0000256" key="2">
    <source>
        <dbReference type="SAM" id="SignalP"/>
    </source>
</evidence>
<name>A0A5J6LEN4_9GAMM</name>